<evidence type="ECO:0000313" key="1">
    <source>
        <dbReference type="EMBL" id="MDG6894664.1"/>
    </source>
</evidence>
<evidence type="ECO:0000313" key="2">
    <source>
        <dbReference type="Proteomes" id="UP001155500"/>
    </source>
</evidence>
<sequence>MKIHSKLILISSFLLTGCYPCKFLDWNCNESKEETWWYKKRIRCEKEQKNLAKEILKSKYNEKIDIHILNQCILSNGSYKFESDKNILGEL</sequence>
<keyword evidence="2" id="KW-1185">Reference proteome</keyword>
<proteinExistence type="predicted"/>
<accession>A0A9X4PCD4</accession>
<protein>
    <recommendedName>
        <fullName evidence="3">Lipoprotein</fullName>
    </recommendedName>
</protein>
<reference evidence="1" key="1">
    <citation type="submission" date="2016-03" db="EMBL/GenBank/DDBJ databases">
        <title>Co-evolution between Pasteurellaceae and their hosts.</title>
        <authorList>
            <person name="Hansen M.J."/>
            <person name="Bojesen A.M."/>
            <person name="Planet P."/>
        </authorList>
    </citation>
    <scope>NUCLEOTIDE SEQUENCE</scope>
    <source>
        <strain evidence="1">146/S8/89</strain>
    </source>
</reference>
<evidence type="ECO:0008006" key="3">
    <source>
        <dbReference type="Google" id="ProtNLM"/>
    </source>
</evidence>
<gene>
    <name evidence="1" type="ORF">A6A20_03255</name>
</gene>
<name>A0A9X4PCD4_9PAST</name>
<dbReference type="AlphaFoldDB" id="A0A9X4PCD4"/>
<organism evidence="1 2">
    <name type="scientific">Volucribacter amazonae</name>
    <dbReference type="NCBI Taxonomy" id="256731"/>
    <lineage>
        <taxon>Bacteria</taxon>
        <taxon>Pseudomonadati</taxon>
        <taxon>Pseudomonadota</taxon>
        <taxon>Gammaproteobacteria</taxon>
        <taxon>Pasteurellales</taxon>
        <taxon>Pasteurellaceae</taxon>
        <taxon>Volucribacter</taxon>
    </lineage>
</organism>
<dbReference type="Proteomes" id="UP001155500">
    <property type="component" value="Unassembled WGS sequence"/>
</dbReference>
<dbReference type="EMBL" id="LWID01000001">
    <property type="protein sequence ID" value="MDG6894664.1"/>
    <property type="molecule type" value="Genomic_DNA"/>
</dbReference>
<dbReference type="PROSITE" id="PS51257">
    <property type="entry name" value="PROKAR_LIPOPROTEIN"/>
    <property type="match status" value="1"/>
</dbReference>
<comment type="caution">
    <text evidence="1">The sequence shown here is derived from an EMBL/GenBank/DDBJ whole genome shotgun (WGS) entry which is preliminary data.</text>
</comment>